<evidence type="ECO:0000256" key="2">
    <source>
        <dbReference type="ARBA" id="ARBA00022679"/>
    </source>
</evidence>
<evidence type="ECO:0000313" key="7">
    <source>
        <dbReference type="Proteomes" id="UP000199071"/>
    </source>
</evidence>
<feature type="region of interest" description="Disordered" evidence="3">
    <location>
        <begin position="198"/>
        <end position="224"/>
    </location>
</feature>
<dbReference type="InterPro" id="IPR001296">
    <property type="entry name" value="Glyco_trans_1"/>
</dbReference>
<dbReference type="OrthoDB" id="288532at2"/>
<dbReference type="EMBL" id="FMXQ01000011">
    <property type="protein sequence ID" value="SDB55083.1"/>
    <property type="molecule type" value="Genomic_DNA"/>
</dbReference>
<keyword evidence="1" id="KW-0328">Glycosyltransferase</keyword>
<dbReference type="Gene3D" id="3.40.50.300">
    <property type="entry name" value="P-loop containing nucleotide triphosphate hydrolases"/>
    <property type="match status" value="1"/>
</dbReference>
<gene>
    <name evidence="6" type="ORF">SAMN02982931_04371</name>
</gene>
<dbReference type="GO" id="GO:0016020">
    <property type="term" value="C:membrane"/>
    <property type="evidence" value="ECO:0007669"/>
    <property type="project" value="InterPro"/>
</dbReference>
<evidence type="ECO:0000259" key="5">
    <source>
        <dbReference type="Pfam" id="PF13439"/>
    </source>
</evidence>
<dbReference type="InterPro" id="IPR027417">
    <property type="entry name" value="P-loop_NTPase"/>
</dbReference>
<dbReference type="Pfam" id="PF13439">
    <property type="entry name" value="Glyco_transf_4"/>
    <property type="match status" value="1"/>
</dbReference>
<name>A0A1G6ECF0_9HYPH</name>
<protein>
    <submittedName>
        <fullName evidence="6">Glycosyltransferase involved in cell wall bisynthesis</fullName>
    </submittedName>
</protein>
<dbReference type="STRING" id="665467.SAMN02982931_04371"/>
<dbReference type="RefSeq" id="WP_139167925.1">
    <property type="nucleotide sequence ID" value="NZ_FMXQ01000011.1"/>
</dbReference>
<feature type="domain" description="Glycosyl transferase family 1" evidence="4">
    <location>
        <begin position="404"/>
        <end position="563"/>
    </location>
</feature>
<accession>A0A1G6ECF0</accession>
<dbReference type="PANTHER" id="PTHR12526:SF510">
    <property type="entry name" value="D-INOSITOL 3-PHOSPHATE GLYCOSYLTRANSFERASE"/>
    <property type="match status" value="1"/>
</dbReference>
<evidence type="ECO:0000259" key="4">
    <source>
        <dbReference type="Pfam" id="PF00534"/>
    </source>
</evidence>
<keyword evidence="7" id="KW-1185">Reference proteome</keyword>
<dbReference type="SUPFAM" id="SSF52540">
    <property type="entry name" value="P-loop containing nucleoside triphosphate hydrolases"/>
    <property type="match status" value="1"/>
</dbReference>
<dbReference type="InterPro" id="IPR028098">
    <property type="entry name" value="Glyco_trans_4-like_N"/>
</dbReference>
<dbReference type="Pfam" id="PF00534">
    <property type="entry name" value="Glycos_transf_1"/>
    <property type="match status" value="1"/>
</dbReference>
<sequence length="629" mass="69697">MPLCRILDRLVLFVHIPKAGGTSIERFLAASGQIALLHGRKIRGMNMTPQHIHAAIYEKILPEQFYDYSFCVVRNPFDRLASEYIMRDASEHSFDDWVSNIFKEYATDPFIHDNHIRPQSEFLLPSIEVFRFEDGIRNILSRVALHLDLEPPTGDVHQRKSPPTQITASEETLRLIEDFYAVDLKAFGYSRENSVRFGRGPDRKPEDTEVLQPWNRPAKPSNGSGKPLSIAIFVPWITKGRGGTESVGAMVANGMAERGHAVNIHTFDDGHGEPTWPLRPEISVSWHPETDSEASDSQLLMELALQAPDVIVGLHMNRACFRYVYCSYKLNCPVLLSEHTDPNFADETGVLLNAERERIFAGADRIHLLTDDFRDELPPHLRLRATVIPNTVTPARRQADPVGEEGQIKTILCVARLVPRKNVGTLVAAFARVAAADPDWQLRIVGYGAQLDPLRAQADMLGVGSRVIFEGRKENAYPFYETAQLVVLPSYAEGLPLAPLEAMAHGLPSIGFSDCSGIPILIDNGVTGLHVAREDQVESLAEGIGRLMQDPALRSSMGIAAKARYDTMFAPNLVLDRWESLIQQTAAARPQSFSIKAISGAIESRVAIQSALEVGPTRYFAGMSPAAEN</sequence>
<evidence type="ECO:0000256" key="3">
    <source>
        <dbReference type="SAM" id="MobiDB-lite"/>
    </source>
</evidence>
<dbReference type="SUPFAM" id="SSF53756">
    <property type="entry name" value="UDP-Glycosyltransferase/glycogen phosphorylase"/>
    <property type="match status" value="1"/>
</dbReference>
<evidence type="ECO:0000256" key="1">
    <source>
        <dbReference type="ARBA" id="ARBA00022676"/>
    </source>
</evidence>
<dbReference type="AlphaFoldDB" id="A0A1G6ECF0"/>
<keyword evidence="2 6" id="KW-0808">Transferase</keyword>
<dbReference type="PANTHER" id="PTHR12526">
    <property type="entry name" value="GLYCOSYLTRANSFERASE"/>
    <property type="match status" value="1"/>
</dbReference>
<organism evidence="6 7">
    <name type="scientific">Bauldia litoralis</name>
    <dbReference type="NCBI Taxonomy" id="665467"/>
    <lineage>
        <taxon>Bacteria</taxon>
        <taxon>Pseudomonadati</taxon>
        <taxon>Pseudomonadota</taxon>
        <taxon>Alphaproteobacteria</taxon>
        <taxon>Hyphomicrobiales</taxon>
        <taxon>Kaistiaceae</taxon>
        <taxon>Bauldia</taxon>
    </lineage>
</organism>
<feature type="domain" description="Glycosyltransferase subfamily 4-like N-terminal" evidence="5">
    <location>
        <begin position="242"/>
        <end position="396"/>
    </location>
</feature>
<evidence type="ECO:0000313" key="6">
    <source>
        <dbReference type="EMBL" id="SDB55083.1"/>
    </source>
</evidence>
<dbReference type="GO" id="GO:0008146">
    <property type="term" value="F:sulfotransferase activity"/>
    <property type="evidence" value="ECO:0007669"/>
    <property type="project" value="InterPro"/>
</dbReference>
<dbReference type="Proteomes" id="UP000199071">
    <property type="component" value="Unassembled WGS sequence"/>
</dbReference>
<dbReference type="Gene3D" id="3.40.50.2000">
    <property type="entry name" value="Glycogen Phosphorylase B"/>
    <property type="match status" value="2"/>
</dbReference>
<proteinExistence type="predicted"/>
<dbReference type="Pfam" id="PF03567">
    <property type="entry name" value="Sulfotransfer_2"/>
    <property type="match status" value="1"/>
</dbReference>
<reference evidence="6 7" key="1">
    <citation type="submission" date="2016-10" db="EMBL/GenBank/DDBJ databases">
        <authorList>
            <person name="de Groot N.N."/>
        </authorList>
    </citation>
    <scope>NUCLEOTIDE SEQUENCE [LARGE SCALE GENOMIC DNA]</scope>
    <source>
        <strain evidence="6 7">ATCC 35022</strain>
    </source>
</reference>
<dbReference type="InterPro" id="IPR005331">
    <property type="entry name" value="Sulfotransferase"/>
</dbReference>
<dbReference type="GO" id="GO:0016757">
    <property type="term" value="F:glycosyltransferase activity"/>
    <property type="evidence" value="ECO:0007669"/>
    <property type="project" value="UniProtKB-KW"/>
</dbReference>